<comment type="caution">
    <text evidence="2">The sequence shown here is derived from an EMBL/GenBank/DDBJ whole genome shotgun (WGS) entry which is preliminary data.</text>
</comment>
<dbReference type="AlphaFoldDB" id="A0AAD8MDM2"/>
<keyword evidence="3" id="KW-1185">Reference proteome</keyword>
<feature type="transmembrane region" description="Helical" evidence="1">
    <location>
        <begin position="20"/>
        <end position="43"/>
    </location>
</feature>
<name>A0AAD8MDM2_9APIA</name>
<keyword evidence="1" id="KW-0472">Membrane</keyword>
<organism evidence="2 3">
    <name type="scientific">Heracleum sosnowskyi</name>
    <dbReference type="NCBI Taxonomy" id="360622"/>
    <lineage>
        <taxon>Eukaryota</taxon>
        <taxon>Viridiplantae</taxon>
        <taxon>Streptophyta</taxon>
        <taxon>Embryophyta</taxon>
        <taxon>Tracheophyta</taxon>
        <taxon>Spermatophyta</taxon>
        <taxon>Magnoliopsida</taxon>
        <taxon>eudicotyledons</taxon>
        <taxon>Gunneridae</taxon>
        <taxon>Pentapetalae</taxon>
        <taxon>asterids</taxon>
        <taxon>campanulids</taxon>
        <taxon>Apiales</taxon>
        <taxon>Apiaceae</taxon>
        <taxon>Apioideae</taxon>
        <taxon>apioid superclade</taxon>
        <taxon>Tordylieae</taxon>
        <taxon>Tordyliinae</taxon>
        <taxon>Heracleum</taxon>
    </lineage>
</organism>
<evidence type="ECO:0000313" key="2">
    <source>
        <dbReference type="EMBL" id="KAK1368839.1"/>
    </source>
</evidence>
<keyword evidence="1" id="KW-1133">Transmembrane helix</keyword>
<reference evidence="2" key="2">
    <citation type="submission" date="2023-05" db="EMBL/GenBank/DDBJ databases">
        <authorList>
            <person name="Schelkunov M.I."/>
        </authorList>
    </citation>
    <scope>NUCLEOTIDE SEQUENCE</scope>
    <source>
        <strain evidence="2">Hsosn_3</strain>
        <tissue evidence="2">Leaf</tissue>
    </source>
</reference>
<proteinExistence type="predicted"/>
<dbReference type="Proteomes" id="UP001237642">
    <property type="component" value="Unassembled WGS sequence"/>
</dbReference>
<accession>A0AAD8MDM2</accession>
<evidence type="ECO:0000256" key="1">
    <source>
        <dbReference type="SAM" id="Phobius"/>
    </source>
</evidence>
<dbReference type="EMBL" id="JAUIZM010000008">
    <property type="protein sequence ID" value="KAK1368839.1"/>
    <property type="molecule type" value="Genomic_DNA"/>
</dbReference>
<reference evidence="2" key="1">
    <citation type="submission" date="2023-02" db="EMBL/GenBank/DDBJ databases">
        <title>Genome of toxic invasive species Heracleum sosnowskyi carries increased number of genes despite the absence of recent whole-genome duplications.</title>
        <authorList>
            <person name="Schelkunov M."/>
            <person name="Shtratnikova V."/>
            <person name="Makarenko M."/>
            <person name="Klepikova A."/>
            <person name="Omelchenko D."/>
            <person name="Novikova G."/>
            <person name="Obukhova E."/>
            <person name="Bogdanov V."/>
            <person name="Penin A."/>
            <person name="Logacheva M."/>
        </authorList>
    </citation>
    <scope>NUCLEOTIDE SEQUENCE</scope>
    <source>
        <strain evidence="2">Hsosn_3</strain>
        <tissue evidence="2">Leaf</tissue>
    </source>
</reference>
<gene>
    <name evidence="2" type="ORF">POM88_034931</name>
</gene>
<evidence type="ECO:0000313" key="3">
    <source>
        <dbReference type="Proteomes" id="UP001237642"/>
    </source>
</evidence>
<protein>
    <submittedName>
        <fullName evidence="2">Uncharacterized protein</fullName>
    </submittedName>
</protein>
<keyword evidence="1" id="KW-0812">Transmembrane</keyword>
<sequence length="250" mass="29017">MPVPVRPNDLNKRKCFNFKYCFWLSILIIIVVFVVIVLVFVWLDSKVKNLKELEIGLLTASNFNLSSRPNQISADWNIIMNFQTMANRGYFNFKRTKVSLYYDDRRIMLKEFRSFTLSSKHQPMHFGREFTGSSGYIDDSDFRNVARDVTAGNVKFNVVFQASVRKTFVKGWRLDEAQWVDFAGYCPNVELFFGSPNVSKARMLNGSNKCQLHRKDLSYDHRYDGTYSEDIYGHINPLCFDTNGGGRICV</sequence>